<keyword evidence="1" id="KW-1133">Transmembrane helix</keyword>
<keyword evidence="1" id="KW-0472">Membrane</keyword>
<evidence type="ECO:0000313" key="3">
    <source>
        <dbReference type="Proteomes" id="UP000183223"/>
    </source>
</evidence>
<name>A0A1G5QFV2_PHOLU</name>
<proteinExistence type="predicted"/>
<organism evidence="2 3">
    <name type="scientific">Photorhabdus luminescens</name>
    <name type="common">Xenorhabdus luminescens</name>
    <dbReference type="NCBI Taxonomy" id="29488"/>
    <lineage>
        <taxon>Bacteria</taxon>
        <taxon>Pseudomonadati</taxon>
        <taxon>Pseudomonadota</taxon>
        <taxon>Gammaproteobacteria</taxon>
        <taxon>Enterobacterales</taxon>
        <taxon>Morganellaceae</taxon>
        <taxon>Photorhabdus</taxon>
    </lineage>
</organism>
<feature type="transmembrane region" description="Helical" evidence="1">
    <location>
        <begin position="100"/>
        <end position="121"/>
    </location>
</feature>
<feature type="transmembrane region" description="Helical" evidence="1">
    <location>
        <begin position="30"/>
        <end position="46"/>
    </location>
</feature>
<feature type="transmembrane region" description="Helical" evidence="1">
    <location>
        <begin position="58"/>
        <end position="79"/>
    </location>
</feature>
<keyword evidence="1" id="KW-0812">Transmembrane</keyword>
<feature type="transmembrane region" description="Helical" evidence="1">
    <location>
        <begin position="127"/>
        <end position="150"/>
    </location>
</feature>
<gene>
    <name evidence="2" type="ORF">SAMN02982990_01635</name>
</gene>
<accession>A0A1G5QFV2</accession>
<reference evidence="3" key="1">
    <citation type="submission" date="2016-10" db="EMBL/GenBank/DDBJ databases">
        <authorList>
            <person name="Varghese N."/>
            <person name="Submissions S."/>
        </authorList>
    </citation>
    <scope>NUCLEOTIDE SEQUENCE [LARGE SCALE GENOMIC DNA]</scope>
    <source>
        <strain evidence="3">ATCC 29999</strain>
    </source>
</reference>
<dbReference type="EMBL" id="FMWJ01000005">
    <property type="protein sequence ID" value="SCZ60542.1"/>
    <property type="molecule type" value="Genomic_DNA"/>
</dbReference>
<sequence length="162" mass="19121">MIFRICKQTLKHKNHYKSQIKINRIFRKETICSNIFIAYIIFMSVFEFNNPLFRYVDYAMAIMLITTLISISVNISRAFDILMSGYKPEDINYSNEKIKISHKVLISIILIAASILMWIPISYLSSIVIYNFSLKVFLLMIISISIYLIIKIFNKRVFTMHE</sequence>
<dbReference type="Proteomes" id="UP000183223">
    <property type="component" value="Unassembled WGS sequence"/>
</dbReference>
<dbReference type="AlphaFoldDB" id="A0A1G5QFV2"/>
<keyword evidence="3" id="KW-1185">Reference proteome</keyword>
<evidence type="ECO:0000313" key="2">
    <source>
        <dbReference type="EMBL" id="SCZ60542.1"/>
    </source>
</evidence>
<evidence type="ECO:0000256" key="1">
    <source>
        <dbReference type="SAM" id="Phobius"/>
    </source>
</evidence>
<protein>
    <submittedName>
        <fullName evidence="2">Uncharacterized protein</fullName>
    </submittedName>
</protein>